<keyword evidence="7 8" id="KW-0472">Membrane</keyword>
<keyword evidence="12" id="KW-1185">Reference proteome</keyword>
<protein>
    <submittedName>
        <fullName evidence="11">Protein trichome birefringence-like 6</fullName>
    </submittedName>
</protein>
<dbReference type="GO" id="GO:0005794">
    <property type="term" value="C:Golgi apparatus"/>
    <property type="evidence" value="ECO:0000318"/>
    <property type="project" value="GO_Central"/>
</dbReference>
<dbReference type="InterPro" id="IPR025846">
    <property type="entry name" value="TBL_N"/>
</dbReference>
<dbReference type="STRING" id="29655.A0A0K9P0U4"/>
<evidence type="ECO:0000259" key="10">
    <source>
        <dbReference type="Pfam" id="PF14416"/>
    </source>
</evidence>
<evidence type="ECO:0000256" key="8">
    <source>
        <dbReference type="SAM" id="Phobius"/>
    </source>
</evidence>
<evidence type="ECO:0000256" key="6">
    <source>
        <dbReference type="ARBA" id="ARBA00023034"/>
    </source>
</evidence>
<evidence type="ECO:0000256" key="4">
    <source>
        <dbReference type="ARBA" id="ARBA00022968"/>
    </source>
</evidence>
<dbReference type="AlphaFoldDB" id="A0A0K9P0U4"/>
<accession>A0A0K9P0U4</accession>
<sequence>MDKERRIWLSSTRVFYLTIFASSLVSLFFYYWVLQNSPCDDFYHGCLEFTEEISVSSDNANDDSDGGAETSQHVLDSIQNNATQSKRAESVSSVHSNLLLKNAQVKEEGEGKGGVDVKIECDVLKGKWVFDETYPLYSNASCPYIDEGFNCQTNGRLDNDYMKWRWQPDHCDIPRFNAVKMLEMIRGKRLVFVGDSISRNQWESMMCLLRNGVKNHNKVFEVRGKRITKKAKNFVYRFADYHCSVEYHLTHFLVRESKAKVRKKRLPTLRIDSIDRSFPKWRGADILVFNSGHWWSHDKTKSGKNYYQEGNHVHTRLGVSIAYRRAIKTWATWVDQNVNSHKTQVFFRTYEPSHYSGGEWNSGGHCNERTKPLNSSFTGMAKPTEKNVIVEQITKQMKTPVTILNITKISGLRIDGHPSVYGIRRTSTSSSNSVQDCSHWCLPGVPDTWNELLYFFLQSKQKSSPTYSNH</sequence>
<keyword evidence="4" id="KW-0735">Signal-anchor</keyword>
<evidence type="ECO:0000256" key="5">
    <source>
        <dbReference type="ARBA" id="ARBA00022989"/>
    </source>
</evidence>
<dbReference type="Pfam" id="PF14416">
    <property type="entry name" value="PMR5N"/>
    <property type="match status" value="1"/>
</dbReference>
<feature type="domain" description="Trichome birefringence-like C-terminal" evidence="9">
    <location>
        <begin position="173"/>
        <end position="454"/>
    </location>
</feature>
<reference evidence="12" key="1">
    <citation type="journal article" date="2016" name="Nature">
        <title>The genome of the seagrass Zostera marina reveals angiosperm adaptation to the sea.</title>
        <authorList>
            <person name="Olsen J.L."/>
            <person name="Rouze P."/>
            <person name="Verhelst B."/>
            <person name="Lin Y.-C."/>
            <person name="Bayer T."/>
            <person name="Collen J."/>
            <person name="Dattolo E."/>
            <person name="De Paoli E."/>
            <person name="Dittami S."/>
            <person name="Maumus F."/>
            <person name="Michel G."/>
            <person name="Kersting A."/>
            <person name="Lauritano C."/>
            <person name="Lohaus R."/>
            <person name="Toepel M."/>
            <person name="Tonon T."/>
            <person name="Vanneste K."/>
            <person name="Amirebrahimi M."/>
            <person name="Brakel J."/>
            <person name="Bostroem C."/>
            <person name="Chovatia M."/>
            <person name="Grimwood J."/>
            <person name="Jenkins J.W."/>
            <person name="Jueterbock A."/>
            <person name="Mraz A."/>
            <person name="Stam W.T."/>
            <person name="Tice H."/>
            <person name="Bornberg-Bauer E."/>
            <person name="Green P.J."/>
            <person name="Pearson G.A."/>
            <person name="Procaccini G."/>
            <person name="Duarte C.M."/>
            <person name="Schmutz J."/>
            <person name="Reusch T.B.H."/>
            <person name="Van de Peer Y."/>
        </authorList>
    </citation>
    <scope>NUCLEOTIDE SEQUENCE [LARGE SCALE GENOMIC DNA]</scope>
    <source>
        <strain evidence="12">cv. Finnish</strain>
    </source>
</reference>
<proteinExistence type="inferred from homology"/>
<organism evidence="11 12">
    <name type="scientific">Zostera marina</name>
    <name type="common">Eelgrass</name>
    <dbReference type="NCBI Taxonomy" id="29655"/>
    <lineage>
        <taxon>Eukaryota</taxon>
        <taxon>Viridiplantae</taxon>
        <taxon>Streptophyta</taxon>
        <taxon>Embryophyta</taxon>
        <taxon>Tracheophyta</taxon>
        <taxon>Spermatophyta</taxon>
        <taxon>Magnoliopsida</taxon>
        <taxon>Liliopsida</taxon>
        <taxon>Zosteraceae</taxon>
        <taxon>Zostera</taxon>
    </lineage>
</organism>
<feature type="domain" description="Trichome birefringence-like N-terminal" evidence="10">
    <location>
        <begin position="120"/>
        <end position="172"/>
    </location>
</feature>
<evidence type="ECO:0000256" key="1">
    <source>
        <dbReference type="ARBA" id="ARBA00004323"/>
    </source>
</evidence>
<dbReference type="GO" id="GO:0000139">
    <property type="term" value="C:Golgi membrane"/>
    <property type="evidence" value="ECO:0007669"/>
    <property type="project" value="UniProtKB-SubCell"/>
</dbReference>
<dbReference type="InterPro" id="IPR026057">
    <property type="entry name" value="TBL_C"/>
</dbReference>
<comment type="subcellular location">
    <subcellularLocation>
        <location evidence="1">Golgi apparatus membrane</location>
        <topology evidence="1">Single-pass type II membrane protein</topology>
    </subcellularLocation>
</comment>
<dbReference type="InterPro" id="IPR029962">
    <property type="entry name" value="TBL"/>
</dbReference>
<evidence type="ECO:0000313" key="11">
    <source>
        <dbReference type="EMBL" id="KMZ62661.1"/>
    </source>
</evidence>
<keyword evidence="3 8" id="KW-0812">Transmembrane</keyword>
<evidence type="ECO:0000256" key="3">
    <source>
        <dbReference type="ARBA" id="ARBA00022692"/>
    </source>
</evidence>
<comment type="caution">
    <text evidence="11">The sequence shown here is derived from an EMBL/GenBank/DDBJ whole genome shotgun (WGS) entry which is preliminary data.</text>
</comment>
<dbReference type="Pfam" id="PF13839">
    <property type="entry name" value="PC-Esterase"/>
    <property type="match status" value="1"/>
</dbReference>
<gene>
    <name evidence="11" type="ORF">ZOSMA_44G00610</name>
</gene>
<comment type="similarity">
    <text evidence="2">Belongs to the PC-esterase family. TBL subfamily.</text>
</comment>
<feature type="transmembrane region" description="Helical" evidence="8">
    <location>
        <begin position="14"/>
        <end position="33"/>
    </location>
</feature>
<keyword evidence="5 8" id="KW-1133">Transmembrane helix</keyword>
<evidence type="ECO:0000313" key="12">
    <source>
        <dbReference type="Proteomes" id="UP000036987"/>
    </source>
</evidence>
<dbReference type="PANTHER" id="PTHR32285">
    <property type="entry name" value="PROTEIN TRICHOME BIREFRINGENCE-LIKE 9-RELATED"/>
    <property type="match status" value="1"/>
</dbReference>
<dbReference type="PANTHER" id="PTHR32285:SF19">
    <property type="entry name" value="PROTEIN TRICHOME BIREFRINGENCE-LIKE 6"/>
    <property type="match status" value="1"/>
</dbReference>
<dbReference type="Proteomes" id="UP000036987">
    <property type="component" value="Unassembled WGS sequence"/>
</dbReference>
<dbReference type="OMA" id="TAHWWNH"/>
<keyword evidence="6" id="KW-0333">Golgi apparatus</keyword>
<dbReference type="EMBL" id="LFYR01001330">
    <property type="protein sequence ID" value="KMZ62661.1"/>
    <property type="molecule type" value="Genomic_DNA"/>
</dbReference>
<name>A0A0K9P0U4_ZOSMR</name>
<evidence type="ECO:0000259" key="9">
    <source>
        <dbReference type="Pfam" id="PF13839"/>
    </source>
</evidence>
<evidence type="ECO:0000256" key="7">
    <source>
        <dbReference type="ARBA" id="ARBA00023136"/>
    </source>
</evidence>
<dbReference type="GO" id="GO:0016413">
    <property type="term" value="F:O-acetyltransferase activity"/>
    <property type="evidence" value="ECO:0000318"/>
    <property type="project" value="GO_Central"/>
</dbReference>
<dbReference type="OrthoDB" id="630188at2759"/>
<evidence type="ECO:0000256" key="2">
    <source>
        <dbReference type="ARBA" id="ARBA00007727"/>
    </source>
</evidence>
<dbReference type="GO" id="GO:1990538">
    <property type="term" value="F:xylan O-acetyltransferase activity"/>
    <property type="evidence" value="ECO:0007669"/>
    <property type="project" value="UniProtKB-ARBA"/>
</dbReference>